<dbReference type="AlphaFoldDB" id="A0A3S0HEH4"/>
<feature type="transmembrane region" description="Helical" evidence="8">
    <location>
        <begin position="271"/>
        <end position="290"/>
    </location>
</feature>
<feature type="transmembrane region" description="Helical" evidence="8">
    <location>
        <begin position="106"/>
        <end position="134"/>
    </location>
</feature>
<dbReference type="GO" id="GO:0016020">
    <property type="term" value="C:membrane"/>
    <property type="evidence" value="ECO:0007669"/>
    <property type="project" value="UniProtKB-SubCell"/>
</dbReference>
<dbReference type="Pfam" id="PF03845">
    <property type="entry name" value="Spore_permease"/>
    <property type="match status" value="1"/>
</dbReference>
<feature type="transmembrane region" description="Helical" evidence="8">
    <location>
        <begin position="332"/>
        <end position="356"/>
    </location>
</feature>
<comment type="subcellular location">
    <subcellularLocation>
        <location evidence="1">Membrane</location>
        <topology evidence="1">Multi-pass membrane protein</topology>
    </subcellularLocation>
</comment>
<dbReference type="NCBIfam" id="TIGR00912">
    <property type="entry name" value="2A0309"/>
    <property type="match status" value="1"/>
</dbReference>
<sequence length="374" mass="42532">MNKFGQISILHVLFLVMTCIGLKNHVTILPPILDHVKRDGWASVILAALLILPWLFLIIYIQKKSNRQPLKHWLKETIGNVGASIILYSTVIFLIILSAFTMRETILWISTTFLVQTPPLILLSIYIILCFLLVSTNILTIVIVNAFVLFFVVVFGFFVAFANLQVKDYGYLFPLFENGFKPIAIGTIFPASGFIELILLLFLQHYFKQKMKWNHLAGMVFVLMGLTLGPLIGAITAFGPEEAAKQRYPAYEEWSLVTIGDFIEHMDFLSIYQWLTGTFIRVGLLLFIAADILDITGNRKKIWSYLVPPFFILSLIIFLLDDNLFINLNSHGFLIATLIFCILLSLILGAVALFSGKKQKNSVQQRPRINQKRK</sequence>
<evidence type="ECO:0000256" key="8">
    <source>
        <dbReference type="SAM" id="Phobius"/>
    </source>
</evidence>
<keyword evidence="7 8" id="KW-0472">Membrane</keyword>
<keyword evidence="3" id="KW-0813">Transport</keyword>
<evidence type="ECO:0000256" key="2">
    <source>
        <dbReference type="ARBA" id="ARBA00007998"/>
    </source>
</evidence>
<keyword evidence="10" id="KW-1185">Reference proteome</keyword>
<evidence type="ECO:0000256" key="1">
    <source>
        <dbReference type="ARBA" id="ARBA00004141"/>
    </source>
</evidence>
<reference evidence="9 10" key="1">
    <citation type="submission" date="2018-12" db="EMBL/GenBank/DDBJ databases">
        <authorList>
            <person name="Yu L."/>
        </authorList>
    </citation>
    <scope>NUCLEOTIDE SEQUENCE [LARGE SCALE GENOMIC DNA]</scope>
    <source>
        <strain evidence="9 10">S5H2222</strain>
    </source>
</reference>
<comment type="caution">
    <text evidence="9">The sequence shown here is derived from an EMBL/GenBank/DDBJ whole genome shotgun (WGS) entry which is preliminary data.</text>
</comment>
<evidence type="ECO:0000256" key="6">
    <source>
        <dbReference type="ARBA" id="ARBA00022989"/>
    </source>
</evidence>
<dbReference type="OrthoDB" id="2381188at2"/>
<keyword evidence="5 8" id="KW-0812">Transmembrane</keyword>
<gene>
    <name evidence="9" type="ORF">EKG35_16265</name>
</gene>
<name>A0A3S0HEH4_9BACI</name>
<dbReference type="EMBL" id="RXNR01000061">
    <property type="protein sequence ID" value="RTQ89624.1"/>
    <property type="molecule type" value="Genomic_DNA"/>
</dbReference>
<accession>A0A3S0HEH4</accession>
<evidence type="ECO:0000256" key="4">
    <source>
        <dbReference type="ARBA" id="ARBA00022544"/>
    </source>
</evidence>
<evidence type="ECO:0000256" key="7">
    <source>
        <dbReference type="ARBA" id="ARBA00023136"/>
    </source>
</evidence>
<dbReference type="RefSeq" id="WP_126295605.1">
    <property type="nucleotide sequence ID" value="NZ_CP155468.1"/>
</dbReference>
<feature type="transmembrane region" description="Helical" evidence="8">
    <location>
        <begin position="7"/>
        <end position="28"/>
    </location>
</feature>
<dbReference type="PANTHER" id="PTHR34975">
    <property type="entry name" value="SPORE GERMINATION PROTEIN A2"/>
    <property type="match status" value="1"/>
</dbReference>
<organism evidence="9 10">
    <name type="scientific">Lysinibacillus telephonicus</name>
    <dbReference type="NCBI Taxonomy" id="1714840"/>
    <lineage>
        <taxon>Bacteria</taxon>
        <taxon>Bacillati</taxon>
        <taxon>Bacillota</taxon>
        <taxon>Bacilli</taxon>
        <taxon>Bacillales</taxon>
        <taxon>Bacillaceae</taxon>
        <taxon>Lysinibacillus</taxon>
    </lineage>
</organism>
<protein>
    <submittedName>
        <fullName evidence="9">Spore gernimation protein</fullName>
    </submittedName>
</protein>
<evidence type="ECO:0000256" key="5">
    <source>
        <dbReference type="ARBA" id="ARBA00022692"/>
    </source>
</evidence>
<feature type="transmembrane region" description="Helical" evidence="8">
    <location>
        <begin position="182"/>
        <end position="203"/>
    </location>
</feature>
<evidence type="ECO:0000313" key="10">
    <source>
        <dbReference type="Proteomes" id="UP000276349"/>
    </source>
</evidence>
<comment type="similarity">
    <text evidence="2">Belongs to the amino acid-polyamine-organocation (APC) superfamily. Spore germination protein (SGP) (TC 2.A.3.9) family.</text>
</comment>
<keyword evidence="4" id="KW-0309">Germination</keyword>
<feature type="transmembrane region" description="Helical" evidence="8">
    <location>
        <begin position="40"/>
        <end position="61"/>
    </location>
</feature>
<dbReference type="PANTHER" id="PTHR34975:SF2">
    <property type="entry name" value="SPORE GERMINATION PROTEIN A2"/>
    <property type="match status" value="1"/>
</dbReference>
<dbReference type="GO" id="GO:0009847">
    <property type="term" value="P:spore germination"/>
    <property type="evidence" value="ECO:0007669"/>
    <property type="project" value="InterPro"/>
</dbReference>
<feature type="transmembrane region" description="Helical" evidence="8">
    <location>
        <begin position="215"/>
        <end position="238"/>
    </location>
</feature>
<feature type="transmembrane region" description="Helical" evidence="8">
    <location>
        <begin position="141"/>
        <end position="162"/>
    </location>
</feature>
<dbReference type="Proteomes" id="UP000276349">
    <property type="component" value="Unassembled WGS sequence"/>
</dbReference>
<evidence type="ECO:0000256" key="3">
    <source>
        <dbReference type="ARBA" id="ARBA00022448"/>
    </source>
</evidence>
<feature type="transmembrane region" description="Helical" evidence="8">
    <location>
        <begin position="81"/>
        <end position="100"/>
    </location>
</feature>
<dbReference type="InterPro" id="IPR004761">
    <property type="entry name" value="Spore_GerAB"/>
</dbReference>
<proteinExistence type="inferred from homology"/>
<feature type="transmembrane region" description="Helical" evidence="8">
    <location>
        <begin position="302"/>
        <end position="320"/>
    </location>
</feature>
<keyword evidence="6 8" id="KW-1133">Transmembrane helix</keyword>
<evidence type="ECO:0000313" key="9">
    <source>
        <dbReference type="EMBL" id="RTQ89624.1"/>
    </source>
</evidence>